<gene>
    <name evidence="1" type="ORF">DARMORV10_A10P07400.1</name>
</gene>
<dbReference type="AlphaFoldDB" id="A0A817B3K3"/>
<name>A0A817B3K3_BRANA</name>
<reference evidence="1" key="1">
    <citation type="submission" date="2021-01" db="EMBL/GenBank/DDBJ databases">
        <authorList>
            <consortium name="Genoscope - CEA"/>
            <person name="William W."/>
        </authorList>
    </citation>
    <scope>NUCLEOTIDE SEQUENCE</scope>
</reference>
<sequence>MTTTPISKFSDEPSRCFDQNNERETYGLMIVMKEDELEVEQKSEGKYEVTVEAVEELIPEVEELIAEVELVEVDMKVLVVKEVVSGHGDVEGLVVVVGCVLLWLEADNHIHNQTIGSGSGVSLGVAHMAAKQNLKNLIAPVHQSFDANISMEARPQIIDSNVTFIPAVHEKKVNSPMESDQKMVTADALIPPYDAPKIGALNDDDPAEEDEMQEEFAGNELMVIEDDDLLGEGLMQMDDQSNNQLARLNDSDETIQPGMILIIEEKPEGNEADSGHKSLTISVARSLI</sequence>
<protein>
    <submittedName>
        <fullName evidence="1">(rape) hypothetical protein</fullName>
    </submittedName>
</protein>
<evidence type="ECO:0000313" key="1">
    <source>
        <dbReference type="EMBL" id="CAF2318658.1"/>
    </source>
</evidence>
<accession>A0A817B3K3</accession>
<dbReference type="Proteomes" id="UP001295469">
    <property type="component" value="Chromosome A10"/>
</dbReference>
<dbReference type="EMBL" id="HG994364">
    <property type="protein sequence ID" value="CAF2318658.1"/>
    <property type="molecule type" value="Genomic_DNA"/>
</dbReference>
<organism evidence="1">
    <name type="scientific">Brassica napus</name>
    <name type="common">Rape</name>
    <dbReference type="NCBI Taxonomy" id="3708"/>
    <lineage>
        <taxon>Eukaryota</taxon>
        <taxon>Viridiplantae</taxon>
        <taxon>Streptophyta</taxon>
        <taxon>Embryophyta</taxon>
        <taxon>Tracheophyta</taxon>
        <taxon>Spermatophyta</taxon>
        <taxon>Magnoliopsida</taxon>
        <taxon>eudicotyledons</taxon>
        <taxon>Gunneridae</taxon>
        <taxon>Pentapetalae</taxon>
        <taxon>rosids</taxon>
        <taxon>malvids</taxon>
        <taxon>Brassicales</taxon>
        <taxon>Brassicaceae</taxon>
        <taxon>Brassiceae</taxon>
        <taxon>Brassica</taxon>
    </lineage>
</organism>
<proteinExistence type="predicted"/>